<gene>
    <name evidence="1" type="ORF">Pa4123_58640</name>
</gene>
<reference evidence="1" key="1">
    <citation type="submission" date="2022-12" db="EMBL/GenBank/DDBJ databases">
        <title>New Phytohabitans aurantiacus sp. RD004123 nov., an actinomycete isolated from soil.</title>
        <authorList>
            <person name="Triningsih D.W."/>
            <person name="Harunari E."/>
            <person name="Igarashi Y."/>
        </authorList>
    </citation>
    <scope>NUCLEOTIDE SEQUENCE</scope>
    <source>
        <strain evidence="1">RD004123</strain>
    </source>
</reference>
<proteinExistence type="predicted"/>
<accession>A0ABQ5R2X9</accession>
<keyword evidence="2" id="KW-1185">Reference proteome</keyword>
<comment type="caution">
    <text evidence="1">The sequence shown here is derived from an EMBL/GenBank/DDBJ whole genome shotgun (WGS) entry which is preliminary data.</text>
</comment>
<organism evidence="1 2">
    <name type="scientific">Phytohabitans aurantiacus</name>
    <dbReference type="NCBI Taxonomy" id="3016789"/>
    <lineage>
        <taxon>Bacteria</taxon>
        <taxon>Bacillati</taxon>
        <taxon>Actinomycetota</taxon>
        <taxon>Actinomycetes</taxon>
        <taxon>Micromonosporales</taxon>
        <taxon>Micromonosporaceae</taxon>
    </lineage>
</organism>
<dbReference type="RefSeq" id="WP_281901015.1">
    <property type="nucleotide sequence ID" value="NZ_BSDI01000033.1"/>
</dbReference>
<evidence type="ECO:0000313" key="1">
    <source>
        <dbReference type="EMBL" id="GLI00588.1"/>
    </source>
</evidence>
<evidence type="ECO:0000313" key="2">
    <source>
        <dbReference type="Proteomes" id="UP001144280"/>
    </source>
</evidence>
<sequence length="62" mass="6335">MHPIDPGGVVGVELTKLGAVGRVPDPHHRITTTKGPVAVVASQEPSGAIDTCPTPSVWPVSD</sequence>
<dbReference type="EMBL" id="BSDI01000033">
    <property type="protein sequence ID" value="GLI00588.1"/>
    <property type="molecule type" value="Genomic_DNA"/>
</dbReference>
<name>A0ABQ5R2X9_9ACTN</name>
<dbReference type="Proteomes" id="UP001144280">
    <property type="component" value="Unassembled WGS sequence"/>
</dbReference>
<protein>
    <submittedName>
        <fullName evidence="1">Uncharacterized protein</fullName>
    </submittedName>
</protein>